<keyword evidence="1" id="KW-1133">Transmembrane helix</keyword>
<dbReference type="GO" id="GO:0005886">
    <property type="term" value="C:plasma membrane"/>
    <property type="evidence" value="ECO:0007669"/>
    <property type="project" value="TreeGrafter"/>
</dbReference>
<evidence type="ECO:0000313" key="2">
    <source>
        <dbReference type="EMBL" id="CAB4562895.1"/>
    </source>
</evidence>
<name>A0A6J6DIL8_9ZZZZ</name>
<keyword evidence="1" id="KW-0812">Transmembrane</keyword>
<keyword evidence="1" id="KW-0472">Membrane</keyword>
<dbReference type="PANTHER" id="PTHR34980:SF2">
    <property type="entry name" value="INNER MEMBRANE PROTEIN YHAH-RELATED"/>
    <property type="match status" value="1"/>
</dbReference>
<dbReference type="AlphaFoldDB" id="A0A6J6DIL8"/>
<proteinExistence type="predicted"/>
<dbReference type="PANTHER" id="PTHR34980">
    <property type="entry name" value="INNER MEMBRANE PROTEIN-RELATED-RELATED"/>
    <property type="match status" value="1"/>
</dbReference>
<dbReference type="Pfam" id="PF05656">
    <property type="entry name" value="DUF805"/>
    <property type="match status" value="1"/>
</dbReference>
<dbReference type="InterPro" id="IPR008523">
    <property type="entry name" value="DUF805"/>
</dbReference>
<sequence>MDNQKLTFAGAIGVCFKKFFDFQGVAGRREYWYFVLFLILVSIVVGTIEQILLPPVTVAADALAAALEQDPENLNFELLNAAFIESVEATPISNLIGLITALPLLTAMVRRMRDAGFSAWFLLLSWVPFLTFIFTVLPTKPRQTKPKSSPSA</sequence>
<evidence type="ECO:0000256" key="1">
    <source>
        <dbReference type="SAM" id="Phobius"/>
    </source>
</evidence>
<dbReference type="EMBL" id="CAEZTF010000121">
    <property type="protein sequence ID" value="CAB4562895.1"/>
    <property type="molecule type" value="Genomic_DNA"/>
</dbReference>
<reference evidence="2" key="1">
    <citation type="submission" date="2020-05" db="EMBL/GenBank/DDBJ databases">
        <authorList>
            <person name="Chiriac C."/>
            <person name="Salcher M."/>
            <person name="Ghai R."/>
            <person name="Kavagutti S V."/>
        </authorList>
    </citation>
    <scope>NUCLEOTIDE SEQUENCE</scope>
</reference>
<accession>A0A6J6DIL8</accession>
<feature type="transmembrane region" description="Helical" evidence="1">
    <location>
        <begin position="31"/>
        <end position="53"/>
    </location>
</feature>
<protein>
    <submittedName>
        <fullName evidence="2">Unannotated protein</fullName>
    </submittedName>
</protein>
<organism evidence="2">
    <name type="scientific">freshwater metagenome</name>
    <dbReference type="NCBI Taxonomy" id="449393"/>
    <lineage>
        <taxon>unclassified sequences</taxon>
        <taxon>metagenomes</taxon>
        <taxon>ecological metagenomes</taxon>
    </lineage>
</organism>
<feature type="transmembrane region" description="Helical" evidence="1">
    <location>
        <begin position="117"/>
        <end position="137"/>
    </location>
</feature>
<gene>
    <name evidence="2" type="ORF">UFOPK1618_00647</name>
</gene>